<dbReference type="Gene3D" id="2.60.120.1440">
    <property type="match status" value="1"/>
</dbReference>
<dbReference type="Gene3D" id="3.55.50.30">
    <property type="match status" value="1"/>
</dbReference>
<gene>
    <name evidence="4" type="ORF">VB248_17850</name>
</gene>
<keyword evidence="1" id="KW-1133">Transmembrane helix</keyword>
<feature type="domain" description="Protein FecR C-terminal" evidence="3">
    <location>
        <begin position="287"/>
        <end position="353"/>
    </location>
</feature>
<keyword evidence="5" id="KW-1185">Reference proteome</keyword>
<keyword evidence="1" id="KW-0812">Transmembrane</keyword>
<dbReference type="PANTHER" id="PTHR30273:SF2">
    <property type="entry name" value="PROTEIN FECR"/>
    <property type="match status" value="1"/>
</dbReference>
<evidence type="ECO:0000259" key="3">
    <source>
        <dbReference type="Pfam" id="PF16344"/>
    </source>
</evidence>
<evidence type="ECO:0000313" key="5">
    <source>
        <dbReference type="Proteomes" id="UP001302949"/>
    </source>
</evidence>
<evidence type="ECO:0000259" key="2">
    <source>
        <dbReference type="Pfam" id="PF04773"/>
    </source>
</evidence>
<dbReference type="InterPro" id="IPR032508">
    <property type="entry name" value="FecR_C"/>
</dbReference>
<dbReference type="Pfam" id="PF04773">
    <property type="entry name" value="FecR"/>
    <property type="match status" value="1"/>
</dbReference>
<dbReference type="PIRSF" id="PIRSF018266">
    <property type="entry name" value="FecR"/>
    <property type="match status" value="1"/>
</dbReference>
<dbReference type="InterPro" id="IPR006860">
    <property type="entry name" value="FecR"/>
</dbReference>
<feature type="domain" description="FecR protein" evidence="2">
    <location>
        <begin position="151"/>
        <end position="234"/>
    </location>
</feature>
<sequence>MGNHYLIYSVTDFLTDDYFVTSQLHPSPESEHFWQTWYANHPQKRSEYTEAKNILVSLQMGLKSYEQTNISTEAKNYIFLRIQETNQKRAFLKPLLHFRSPIIWAGAAAIIVLIGLFYYSVVVDTSYHKNLSVLPKASIEQKNTLDKPMLVHLPDGSAVLLAPQSKITYPENFEKDRRLVILSGEATFDISKDANRPFLVMANEVTTKVLGTRFNVKAFESMKEVVVSVQEGKVSVFKNMNVRKKENELKGVILLPNQQAIFNRSTDQYDKKLISSPMIVNANGISFEFNEAPLSEVFKRIEQAYSVEIVYNESLLAECQVTGTFENESLFQKLDIITNIIGGSYEVLEGKILINSKGCK</sequence>
<organism evidence="4 5">
    <name type="scientific">Arcicella rigui</name>
    <dbReference type="NCBI Taxonomy" id="797020"/>
    <lineage>
        <taxon>Bacteria</taxon>
        <taxon>Pseudomonadati</taxon>
        <taxon>Bacteroidota</taxon>
        <taxon>Cytophagia</taxon>
        <taxon>Cytophagales</taxon>
        <taxon>Flectobacillaceae</taxon>
        <taxon>Arcicella</taxon>
    </lineage>
</organism>
<comment type="caution">
    <text evidence="4">The sequence shown here is derived from an EMBL/GenBank/DDBJ whole genome shotgun (WGS) entry which is preliminary data.</text>
</comment>
<protein>
    <submittedName>
        <fullName evidence="4">FecR domain-containing protein</fullName>
    </submittedName>
</protein>
<keyword evidence="1" id="KW-0472">Membrane</keyword>
<dbReference type="Pfam" id="PF16344">
    <property type="entry name" value="FecR_C"/>
    <property type="match status" value="1"/>
</dbReference>
<evidence type="ECO:0000313" key="4">
    <source>
        <dbReference type="EMBL" id="MEA5141020.1"/>
    </source>
</evidence>
<dbReference type="EMBL" id="JAYFUM010000023">
    <property type="protein sequence ID" value="MEA5141020.1"/>
    <property type="molecule type" value="Genomic_DNA"/>
</dbReference>
<proteinExistence type="predicted"/>
<reference evidence="4 5" key="1">
    <citation type="submission" date="2023-12" db="EMBL/GenBank/DDBJ databases">
        <title>Novel species of the genus Arcicella isolated from rivers.</title>
        <authorList>
            <person name="Lu H."/>
        </authorList>
    </citation>
    <scope>NUCLEOTIDE SEQUENCE [LARGE SCALE GENOMIC DNA]</scope>
    <source>
        <strain evidence="4 5">KCTC 23307</strain>
    </source>
</reference>
<evidence type="ECO:0000256" key="1">
    <source>
        <dbReference type="SAM" id="Phobius"/>
    </source>
</evidence>
<dbReference type="PANTHER" id="PTHR30273">
    <property type="entry name" value="PERIPLASMIC SIGNAL SENSOR AND SIGMA FACTOR ACTIVATOR FECR-RELATED"/>
    <property type="match status" value="1"/>
</dbReference>
<dbReference type="RefSeq" id="WP_323298177.1">
    <property type="nucleotide sequence ID" value="NZ_JAYFUM010000023.1"/>
</dbReference>
<name>A0ABU5QDV5_9BACT</name>
<dbReference type="Proteomes" id="UP001302949">
    <property type="component" value="Unassembled WGS sequence"/>
</dbReference>
<feature type="transmembrane region" description="Helical" evidence="1">
    <location>
        <begin position="102"/>
        <end position="121"/>
    </location>
</feature>
<accession>A0ABU5QDV5</accession>
<dbReference type="InterPro" id="IPR012373">
    <property type="entry name" value="Ferrdict_sens_TM"/>
</dbReference>